<evidence type="ECO:0000313" key="2">
    <source>
        <dbReference type="Proteomes" id="UP001177021"/>
    </source>
</evidence>
<comment type="caution">
    <text evidence="1">The sequence shown here is derived from an EMBL/GenBank/DDBJ whole genome shotgun (WGS) entry which is preliminary data.</text>
</comment>
<keyword evidence="2" id="KW-1185">Reference proteome</keyword>
<accession>A0ACB0LQH7</accession>
<organism evidence="1 2">
    <name type="scientific">Trifolium pratense</name>
    <name type="common">Red clover</name>
    <dbReference type="NCBI Taxonomy" id="57577"/>
    <lineage>
        <taxon>Eukaryota</taxon>
        <taxon>Viridiplantae</taxon>
        <taxon>Streptophyta</taxon>
        <taxon>Embryophyta</taxon>
        <taxon>Tracheophyta</taxon>
        <taxon>Spermatophyta</taxon>
        <taxon>Magnoliopsida</taxon>
        <taxon>eudicotyledons</taxon>
        <taxon>Gunneridae</taxon>
        <taxon>Pentapetalae</taxon>
        <taxon>rosids</taxon>
        <taxon>fabids</taxon>
        <taxon>Fabales</taxon>
        <taxon>Fabaceae</taxon>
        <taxon>Papilionoideae</taxon>
        <taxon>50 kb inversion clade</taxon>
        <taxon>NPAAA clade</taxon>
        <taxon>Hologalegina</taxon>
        <taxon>IRL clade</taxon>
        <taxon>Trifolieae</taxon>
        <taxon>Trifolium</taxon>
    </lineage>
</organism>
<dbReference type="EMBL" id="CASHSV030000615">
    <property type="protein sequence ID" value="CAJ2670696.1"/>
    <property type="molecule type" value="Genomic_DNA"/>
</dbReference>
<proteinExistence type="predicted"/>
<gene>
    <name evidence="1" type="ORF">MILVUS5_LOCUS34695</name>
</gene>
<name>A0ACB0LQH7_TRIPR</name>
<sequence length="85" mass="8404">MAPPSQNRVAPEPLQVEQPAEGGGGGGGPPRGGGGGGGDGGLSFRVKVLLGTVFLISLFALIVFLVFGSNHQTGDTPPPSQSPLP</sequence>
<reference evidence="1" key="1">
    <citation type="submission" date="2023-10" db="EMBL/GenBank/DDBJ databases">
        <authorList>
            <person name="Rodriguez Cubillos JULIANA M."/>
            <person name="De Vega J."/>
        </authorList>
    </citation>
    <scope>NUCLEOTIDE SEQUENCE</scope>
</reference>
<protein>
    <submittedName>
        <fullName evidence="1">Uncharacterized protein</fullName>
    </submittedName>
</protein>
<dbReference type="Proteomes" id="UP001177021">
    <property type="component" value="Unassembled WGS sequence"/>
</dbReference>
<evidence type="ECO:0000313" key="1">
    <source>
        <dbReference type="EMBL" id="CAJ2670696.1"/>
    </source>
</evidence>